<sequence length="272" mass="29153">MPIRTISQNQMPEFTCLLYDVRPDGVATITLNRPDVFNAFNASQSYELQDALKQVANDAQVRAVVLTGAGRAFCSGQDLKDASSGEKISFYDTLHQRYNPIIRAMRALPKPIICRLNGVAAGAGCSLALACDAIVASTDASLIEVFINIGLVPDSGSSYFLPRLVGSLKAFELCALGSKVSAEEALRLGLVSQVVAPEQLDEAAYSLASRYASAPTKAIGLIKQMLNKSGASSLDEMLDYEALCQQIAGDSDDYQEGVKAFGEKRKPVFKGK</sequence>
<dbReference type="SUPFAM" id="SSF52096">
    <property type="entry name" value="ClpP/crotonase"/>
    <property type="match status" value="1"/>
</dbReference>
<dbReference type="Gene3D" id="1.10.12.10">
    <property type="entry name" value="Lyase 2-enoyl-coa Hydratase, Chain A, domain 2"/>
    <property type="match status" value="1"/>
</dbReference>
<dbReference type="CDD" id="cd06558">
    <property type="entry name" value="crotonase-like"/>
    <property type="match status" value="1"/>
</dbReference>
<comment type="similarity">
    <text evidence="1">Belongs to the enoyl-CoA hydratase/isomerase family.</text>
</comment>
<evidence type="ECO:0000256" key="1">
    <source>
        <dbReference type="ARBA" id="ARBA00005254"/>
    </source>
</evidence>
<accession>A0ABP8JJ18</accession>
<reference evidence="3" key="1">
    <citation type="journal article" date="2019" name="Int. J. Syst. Evol. Microbiol.">
        <title>The Global Catalogue of Microorganisms (GCM) 10K type strain sequencing project: providing services to taxonomists for standard genome sequencing and annotation.</title>
        <authorList>
            <consortium name="The Broad Institute Genomics Platform"/>
            <consortium name="The Broad Institute Genome Sequencing Center for Infectious Disease"/>
            <person name="Wu L."/>
            <person name="Ma J."/>
        </authorList>
    </citation>
    <scope>NUCLEOTIDE SEQUENCE [LARGE SCALE GENOMIC DNA]</scope>
    <source>
        <strain evidence="3">JCM 17924</strain>
    </source>
</reference>
<dbReference type="GO" id="GO:0016853">
    <property type="term" value="F:isomerase activity"/>
    <property type="evidence" value="ECO:0007669"/>
    <property type="project" value="UniProtKB-KW"/>
</dbReference>
<dbReference type="InterPro" id="IPR001753">
    <property type="entry name" value="Enoyl-CoA_hydra/iso"/>
</dbReference>
<dbReference type="InterPro" id="IPR029045">
    <property type="entry name" value="ClpP/crotonase-like_dom_sf"/>
</dbReference>
<comment type="caution">
    <text evidence="2">The sequence shown here is derived from an EMBL/GenBank/DDBJ whole genome shotgun (WGS) entry which is preliminary data.</text>
</comment>
<keyword evidence="3" id="KW-1185">Reference proteome</keyword>
<name>A0ABP8JJ18_9BACT</name>
<dbReference type="InterPro" id="IPR014748">
    <property type="entry name" value="Enoyl-CoA_hydra_C"/>
</dbReference>
<dbReference type="PANTHER" id="PTHR43459">
    <property type="entry name" value="ENOYL-COA HYDRATASE"/>
    <property type="match status" value="1"/>
</dbReference>
<organism evidence="2 3">
    <name type="scientific">Hymenobacter koreensis</name>
    <dbReference type="NCBI Taxonomy" id="1084523"/>
    <lineage>
        <taxon>Bacteria</taxon>
        <taxon>Pseudomonadati</taxon>
        <taxon>Bacteroidota</taxon>
        <taxon>Cytophagia</taxon>
        <taxon>Cytophagales</taxon>
        <taxon>Hymenobacteraceae</taxon>
        <taxon>Hymenobacter</taxon>
    </lineage>
</organism>
<dbReference type="PANTHER" id="PTHR43459:SF1">
    <property type="entry name" value="EG:BACN32G11.4 PROTEIN"/>
    <property type="match status" value="1"/>
</dbReference>
<protein>
    <submittedName>
        <fullName evidence="2">2-(1,2-epoxy-1,2-dihydrophenyl)acetyl-CoA isomerase PaaG</fullName>
    </submittedName>
</protein>
<keyword evidence="2" id="KW-0413">Isomerase</keyword>
<dbReference type="Gene3D" id="3.90.226.10">
    <property type="entry name" value="2-enoyl-CoA Hydratase, Chain A, domain 1"/>
    <property type="match status" value="1"/>
</dbReference>
<gene>
    <name evidence="2" type="primary">paaG</name>
    <name evidence="2" type="ORF">GCM10023186_40580</name>
</gene>
<dbReference type="Pfam" id="PF00378">
    <property type="entry name" value="ECH_1"/>
    <property type="match status" value="1"/>
</dbReference>
<proteinExistence type="inferred from homology"/>
<evidence type="ECO:0000313" key="2">
    <source>
        <dbReference type="EMBL" id="GAA4391352.1"/>
    </source>
</evidence>
<dbReference type="EMBL" id="BAABHA010000015">
    <property type="protein sequence ID" value="GAA4391352.1"/>
    <property type="molecule type" value="Genomic_DNA"/>
</dbReference>
<evidence type="ECO:0000313" key="3">
    <source>
        <dbReference type="Proteomes" id="UP001500454"/>
    </source>
</evidence>
<dbReference type="Proteomes" id="UP001500454">
    <property type="component" value="Unassembled WGS sequence"/>
</dbReference>